<dbReference type="Proteomes" id="UP000268014">
    <property type="component" value="Unassembled WGS sequence"/>
</dbReference>
<organism evidence="4">
    <name type="scientific">Haemonchus placei</name>
    <name type="common">Barber's pole worm</name>
    <dbReference type="NCBI Taxonomy" id="6290"/>
    <lineage>
        <taxon>Eukaryota</taxon>
        <taxon>Metazoa</taxon>
        <taxon>Ecdysozoa</taxon>
        <taxon>Nematoda</taxon>
        <taxon>Chromadorea</taxon>
        <taxon>Rhabditida</taxon>
        <taxon>Rhabditina</taxon>
        <taxon>Rhabditomorpha</taxon>
        <taxon>Strongyloidea</taxon>
        <taxon>Trichostrongylidae</taxon>
        <taxon>Haemonchus</taxon>
    </lineage>
</organism>
<accession>A0A0N4W000</accession>
<gene>
    <name evidence="2" type="ORF">HPLM_LOCUS2868</name>
</gene>
<protein>
    <submittedName>
        <fullName evidence="4">t-SNARE coiled-coil homology domain-containing protein</fullName>
    </submittedName>
</protein>
<feature type="coiled-coil region" evidence="1">
    <location>
        <begin position="37"/>
        <end position="67"/>
    </location>
</feature>
<dbReference type="EMBL" id="UZAF01007333">
    <property type="protein sequence ID" value="VDO17299.1"/>
    <property type="molecule type" value="Genomic_DNA"/>
</dbReference>
<reference evidence="2 3" key="2">
    <citation type="submission" date="2018-11" db="EMBL/GenBank/DDBJ databases">
        <authorList>
            <consortium name="Pathogen Informatics"/>
        </authorList>
    </citation>
    <scope>NUCLEOTIDE SEQUENCE [LARGE SCALE GENOMIC DNA]</scope>
    <source>
        <strain evidence="2 3">MHpl1</strain>
    </source>
</reference>
<dbReference type="STRING" id="6290.A0A0N4W000"/>
<keyword evidence="1" id="KW-0175">Coiled coil</keyword>
<evidence type="ECO:0000313" key="3">
    <source>
        <dbReference type="Proteomes" id="UP000268014"/>
    </source>
</evidence>
<evidence type="ECO:0000313" key="4">
    <source>
        <dbReference type="WBParaSite" id="HPLM_0000287401-mRNA-1"/>
    </source>
</evidence>
<evidence type="ECO:0000256" key="1">
    <source>
        <dbReference type="SAM" id="Coils"/>
    </source>
</evidence>
<proteinExistence type="predicted"/>
<sequence length="67" mass="7811">MMAFAFVIMYEFKEEMGDMEDSIKIDDDDLLSTTGNSVADMAELSSIEQQMEEFEEEQRKIKQMQSD</sequence>
<keyword evidence="3" id="KW-1185">Reference proteome</keyword>
<reference evidence="4" key="1">
    <citation type="submission" date="2017-02" db="UniProtKB">
        <authorList>
            <consortium name="WormBaseParasite"/>
        </authorList>
    </citation>
    <scope>IDENTIFICATION</scope>
</reference>
<evidence type="ECO:0000313" key="2">
    <source>
        <dbReference type="EMBL" id="VDO17299.1"/>
    </source>
</evidence>
<dbReference type="AlphaFoldDB" id="A0A0N4W000"/>
<name>A0A0N4W000_HAEPC</name>
<dbReference type="WBParaSite" id="HPLM_0000287401-mRNA-1">
    <property type="protein sequence ID" value="HPLM_0000287401-mRNA-1"/>
    <property type="gene ID" value="HPLM_0000287401"/>
</dbReference>